<dbReference type="RefSeq" id="WP_075198174.1">
    <property type="nucleotide sequence ID" value="NZ_CP187984.1"/>
</dbReference>
<evidence type="ECO:0000313" key="1">
    <source>
        <dbReference type="EMBL" id="PUX23253.1"/>
    </source>
</evidence>
<dbReference type="EMBL" id="MSAG01000013">
    <property type="protein sequence ID" value="PUX23253.1"/>
    <property type="molecule type" value="Genomic_DNA"/>
</dbReference>
<gene>
    <name evidence="1" type="ORF">BS411_08585</name>
</gene>
<protein>
    <submittedName>
        <fullName evidence="1">Uncharacterized protein</fullName>
    </submittedName>
</protein>
<organism evidence="1">
    <name type="scientific">Cronobacter turicensis</name>
    <dbReference type="NCBI Taxonomy" id="413502"/>
    <lineage>
        <taxon>Bacteria</taxon>
        <taxon>Pseudomonadati</taxon>
        <taxon>Pseudomonadota</taxon>
        <taxon>Gammaproteobacteria</taxon>
        <taxon>Enterobacterales</taxon>
        <taxon>Enterobacteriaceae</taxon>
        <taxon>Cronobacter</taxon>
    </lineage>
</organism>
<name>A0A2T7B6C2_9ENTR</name>
<sequence length="110" mass="12973">MNDFEKIFSEMNIDRALLPVLFKANRSTIHKYLTGEVAVPASAMSMIQLLQLVQKRSPEIFEEWAVISDFNVPGEVYLNDENYWKGWTWAQHKLHPKVLQYLKERHPEVK</sequence>
<proteinExistence type="predicted"/>
<dbReference type="OrthoDB" id="6570583at2"/>
<dbReference type="AlphaFoldDB" id="A0A2T7B6C2"/>
<comment type="caution">
    <text evidence="1">The sequence shown here is derived from an EMBL/GenBank/DDBJ whole genome shotgun (WGS) entry which is preliminary data.</text>
</comment>
<reference evidence="1" key="1">
    <citation type="submission" date="2016-12" db="EMBL/GenBank/DDBJ databases">
        <title>Analysis of the Molecular Diversity Among Cronobacter Species Isolated from Filth Flies Using a Pan Genomic DNA Microarray.</title>
        <authorList>
            <person name="Pava-Ripoll M."/>
            <person name="Tall B."/>
            <person name="Farber J."/>
            <person name="Fanning S."/>
            <person name="Lehner A."/>
            <person name="Stephan R."/>
            <person name="Pagotto F."/>
            <person name="Iverson C."/>
            <person name="Ziobro G."/>
            <person name="Miller A."/>
            <person name="Pearson R."/>
            <person name="Yan Q."/>
            <person name="Kim M."/>
            <person name="Jeong S."/>
            <person name="Park J."/>
            <person name="Jun S."/>
            <person name="Choi H."/>
            <person name="Chung T."/>
            <person name="Yoo Y."/>
            <person name="Park E."/>
            <person name="Hwang S."/>
            <person name="Lee B."/>
            <person name="Sathyamoorthy V."/>
            <person name="Carter L."/>
            <person name="Mammel M."/>
            <person name="Jackson S."/>
            <person name="Kothary M."/>
            <person name="Patel I."/>
            <person name="Grim C."/>
            <person name="Gopinath G."/>
            <person name="Gangiredla J."/>
            <person name="Chase H."/>
        </authorList>
    </citation>
    <scope>NUCLEOTIDE SEQUENCE [LARGE SCALE GENOMIC DNA]</scope>
    <source>
        <strain evidence="1">MOD1-Sh41s</strain>
    </source>
</reference>
<accession>A0A2T7B6C2</accession>